<comment type="cofactor">
    <cofactor evidence="1">
        <name>Mg(2+)</name>
        <dbReference type="ChEBI" id="CHEBI:18420"/>
    </cofactor>
</comment>
<dbReference type="InterPro" id="IPR050187">
    <property type="entry name" value="Lipid_Phosphate_FormReg"/>
</dbReference>
<organism evidence="10 11">
    <name type="scientific">Dactylosporangium siamense</name>
    <dbReference type="NCBI Taxonomy" id="685454"/>
    <lineage>
        <taxon>Bacteria</taxon>
        <taxon>Bacillati</taxon>
        <taxon>Actinomycetota</taxon>
        <taxon>Actinomycetes</taxon>
        <taxon>Micromonosporales</taxon>
        <taxon>Micromonosporaceae</taxon>
        <taxon>Dactylosporangium</taxon>
    </lineage>
</organism>
<keyword evidence="7" id="KW-0444">Lipid biosynthesis</keyword>
<evidence type="ECO:0000256" key="8">
    <source>
        <dbReference type="ARBA" id="ARBA00023264"/>
    </source>
</evidence>
<dbReference type="GO" id="GO:0016301">
    <property type="term" value="F:kinase activity"/>
    <property type="evidence" value="ECO:0007669"/>
    <property type="project" value="UniProtKB-KW"/>
</dbReference>
<dbReference type="Gene3D" id="3.40.50.10330">
    <property type="entry name" value="Probable inorganic polyphosphate/atp-NAD kinase, domain 1"/>
    <property type="match status" value="1"/>
</dbReference>
<evidence type="ECO:0000256" key="3">
    <source>
        <dbReference type="ARBA" id="ARBA00022679"/>
    </source>
</evidence>
<feature type="domain" description="DAGKc" evidence="9">
    <location>
        <begin position="18"/>
        <end position="150"/>
    </location>
</feature>
<comment type="caution">
    <text evidence="10">The sequence shown here is derived from an EMBL/GenBank/DDBJ whole genome shotgun (WGS) entry which is preliminary data.</text>
</comment>
<evidence type="ECO:0000259" key="9">
    <source>
        <dbReference type="PROSITE" id="PS50146"/>
    </source>
</evidence>
<accession>A0A919UEQ1</accession>
<evidence type="ECO:0000313" key="10">
    <source>
        <dbReference type="EMBL" id="GIG48865.1"/>
    </source>
</evidence>
<keyword evidence="4" id="KW-0547">Nucleotide-binding</keyword>
<dbReference type="InterPro" id="IPR001206">
    <property type="entry name" value="Diacylglycerol_kinase_cat_dom"/>
</dbReference>
<dbReference type="PANTHER" id="PTHR12358:SF54">
    <property type="entry name" value="SPHINGOSINE KINASE RELATED PROTEIN"/>
    <property type="match status" value="1"/>
</dbReference>
<dbReference type="Pfam" id="PF00781">
    <property type="entry name" value="DAGK_cat"/>
    <property type="match status" value="1"/>
</dbReference>
<keyword evidence="7" id="KW-0443">Lipid metabolism</keyword>
<dbReference type="SUPFAM" id="SSF111331">
    <property type="entry name" value="NAD kinase/diacylglycerol kinase-like"/>
    <property type="match status" value="1"/>
</dbReference>
<dbReference type="GO" id="GO:0008654">
    <property type="term" value="P:phospholipid biosynthetic process"/>
    <property type="evidence" value="ECO:0007669"/>
    <property type="project" value="UniProtKB-KW"/>
</dbReference>
<dbReference type="SMART" id="SM00046">
    <property type="entry name" value="DAGKc"/>
    <property type="match status" value="1"/>
</dbReference>
<evidence type="ECO:0000313" key="11">
    <source>
        <dbReference type="Proteomes" id="UP000660611"/>
    </source>
</evidence>
<reference evidence="10" key="1">
    <citation type="submission" date="2021-01" db="EMBL/GenBank/DDBJ databases">
        <title>Whole genome shotgun sequence of Dactylosporangium siamense NBRC 106093.</title>
        <authorList>
            <person name="Komaki H."/>
            <person name="Tamura T."/>
        </authorList>
    </citation>
    <scope>NUCLEOTIDE SEQUENCE</scope>
    <source>
        <strain evidence="10">NBRC 106093</strain>
    </source>
</reference>
<evidence type="ECO:0000256" key="5">
    <source>
        <dbReference type="ARBA" id="ARBA00022777"/>
    </source>
</evidence>
<dbReference type="InterPro" id="IPR017438">
    <property type="entry name" value="ATP-NAD_kinase_N"/>
</dbReference>
<dbReference type="Pfam" id="PF19279">
    <property type="entry name" value="YegS_C"/>
    <property type="match status" value="1"/>
</dbReference>
<keyword evidence="11" id="KW-1185">Reference proteome</keyword>
<gene>
    <name evidence="10" type="ORF">Dsi01nite_069060</name>
</gene>
<dbReference type="PROSITE" id="PS50146">
    <property type="entry name" value="DAGK"/>
    <property type="match status" value="1"/>
</dbReference>
<dbReference type="Proteomes" id="UP000660611">
    <property type="component" value="Unassembled WGS sequence"/>
</dbReference>
<keyword evidence="8" id="KW-1208">Phospholipid metabolism</keyword>
<proteinExistence type="inferred from homology"/>
<dbReference type="AlphaFoldDB" id="A0A919UEQ1"/>
<protein>
    <submittedName>
        <fullName evidence="10">Diacylglycerol kinase</fullName>
    </submittedName>
</protein>
<evidence type="ECO:0000256" key="1">
    <source>
        <dbReference type="ARBA" id="ARBA00001946"/>
    </source>
</evidence>
<keyword evidence="7" id="KW-0594">Phospholipid biosynthesis</keyword>
<dbReference type="PANTHER" id="PTHR12358">
    <property type="entry name" value="SPHINGOSINE KINASE"/>
    <property type="match status" value="1"/>
</dbReference>
<evidence type="ECO:0000256" key="7">
    <source>
        <dbReference type="ARBA" id="ARBA00023209"/>
    </source>
</evidence>
<dbReference type="Gene3D" id="2.60.200.40">
    <property type="match status" value="1"/>
</dbReference>
<evidence type="ECO:0000256" key="2">
    <source>
        <dbReference type="ARBA" id="ARBA00005983"/>
    </source>
</evidence>
<dbReference type="EMBL" id="BONQ01000110">
    <property type="protein sequence ID" value="GIG48865.1"/>
    <property type="molecule type" value="Genomic_DNA"/>
</dbReference>
<evidence type="ECO:0000256" key="4">
    <source>
        <dbReference type="ARBA" id="ARBA00022741"/>
    </source>
</evidence>
<keyword evidence="3" id="KW-0808">Transferase</keyword>
<dbReference type="GO" id="GO:0005524">
    <property type="term" value="F:ATP binding"/>
    <property type="evidence" value="ECO:0007669"/>
    <property type="project" value="UniProtKB-KW"/>
</dbReference>
<sequence>MCPVRESRLTFAVGLHNAPVKRVAVVYNARSGALLAGADGSPAELLTQLFGRWDVTADVRAFNPETVGAEMGQLLAARPDAVIVAGGDGTVRTVAARMLGGDVPLGVLPAGTMNVLARDLGVPDDLERAVAALLTAPVERIDVATVNDQPFLCSSMLAMMPHLGRLREHARGRFRLSAVRLLGRAVRLLRRYPRMRLTIVVDEQEYQARTRAVVVSCNPLAAGPPPMPGRDRLDAGTLAVYVTNDRTNWDLLAVAGKLFRGNWQQDPRIRRYEGRAVQVRSSGPAMMSVMSDGEIAQLSVPLRYDLQPRALAVLAPKQAS</sequence>
<dbReference type="InterPro" id="IPR045540">
    <property type="entry name" value="YegS/DAGK_C"/>
</dbReference>
<keyword evidence="5 10" id="KW-0418">Kinase</keyword>
<evidence type="ECO:0000256" key="6">
    <source>
        <dbReference type="ARBA" id="ARBA00022840"/>
    </source>
</evidence>
<comment type="similarity">
    <text evidence="2">Belongs to the diacylglycerol/lipid kinase family.</text>
</comment>
<dbReference type="InterPro" id="IPR016064">
    <property type="entry name" value="NAD/diacylglycerol_kinase_sf"/>
</dbReference>
<name>A0A919UEQ1_9ACTN</name>
<keyword evidence="6" id="KW-0067">ATP-binding</keyword>